<dbReference type="RefSeq" id="WP_408086232.1">
    <property type="nucleotide sequence ID" value="NZ_JBELPZ010000025.1"/>
</dbReference>
<comment type="caution">
    <text evidence="1">The sequence shown here is derived from an EMBL/GenBank/DDBJ whole genome shotgun (WGS) entry which is preliminary data.</text>
</comment>
<accession>A0ABW8Z068</accession>
<gene>
    <name evidence="1" type="ORF">ABS766_16145</name>
</gene>
<evidence type="ECO:0000313" key="2">
    <source>
        <dbReference type="Proteomes" id="UP001629156"/>
    </source>
</evidence>
<sequence>MKDNKLSVFYENYIEDGEITLLKKDTLKIRWKGTDTDMTYVTWPVD</sequence>
<dbReference type="Proteomes" id="UP001629156">
    <property type="component" value="Unassembled WGS sequence"/>
</dbReference>
<dbReference type="EMBL" id="JBELPZ010000025">
    <property type="protein sequence ID" value="MFL9845954.1"/>
    <property type="molecule type" value="Genomic_DNA"/>
</dbReference>
<proteinExistence type="predicted"/>
<evidence type="ECO:0000313" key="1">
    <source>
        <dbReference type="EMBL" id="MFL9845954.1"/>
    </source>
</evidence>
<organism evidence="1 2">
    <name type="scientific">Flavobacterium rhizosphaerae</name>
    <dbReference type="NCBI Taxonomy" id="3163298"/>
    <lineage>
        <taxon>Bacteria</taxon>
        <taxon>Pseudomonadati</taxon>
        <taxon>Bacteroidota</taxon>
        <taxon>Flavobacteriia</taxon>
        <taxon>Flavobacteriales</taxon>
        <taxon>Flavobacteriaceae</taxon>
        <taxon>Flavobacterium</taxon>
    </lineage>
</organism>
<reference evidence="1 2" key="1">
    <citation type="submission" date="2024-06" db="EMBL/GenBank/DDBJ databases">
        <authorList>
            <person name="Kaempfer P."/>
            <person name="Viver T."/>
        </authorList>
    </citation>
    <scope>NUCLEOTIDE SEQUENCE [LARGE SCALE GENOMIC DNA]</scope>
    <source>
        <strain evidence="1 2">ST-119</strain>
    </source>
</reference>
<name>A0ABW8Z068_9FLAO</name>
<protein>
    <submittedName>
        <fullName evidence="1">Uncharacterized protein</fullName>
    </submittedName>
</protein>
<keyword evidence="2" id="KW-1185">Reference proteome</keyword>